<reference evidence="2" key="1">
    <citation type="submission" date="2016-06" db="EMBL/GenBank/DDBJ databases">
        <authorList>
            <person name="Varghese N."/>
            <person name="Submissions Spin"/>
        </authorList>
    </citation>
    <scope>NUCLEOTIDE SEQUENCE [LARGE SCALE GENOMIC DNA]</scope>
    <source>
        <strain evidence="2">DSM 45431</strain>
    </source>
</reference>
<proteinExistence type="predicted"/>
<keyword evidence="2" id="KW-1185">Reference proteome</keyword>
<sequence length="69" mass="7610">MELWAAQEIGDHLNVSRQRVSQLSTRHDFPAPVATLAVGRIWLADDIRAWAARHGRPIPVSEPDEGALG</sequence>
<gene>
    <name evidence="1" type="ORF">GA0070624_0790</name>
</gene>
<organism evidence="1 2">
    <name type="scientific">Micromonospora rhizosphaerae</name>
    <dbReference type="NCBI Taxonomy" id="568872"/>
    <lineage>
        <taxon>Bacteria</taxon>
        <taxon>Bacillati</taxon>
        <taxon>Actinomycetota</taxon>
        <taxon>Actinomycetes</taxon>
        <taxon>Micromonosporales</taxon>
        <taxon>Micromonosporaceae</taxon>
        <taxon>Micromonospora</taxon>
    </lineage>
</organism>
<dbReference type="STRING" id="568872.GA0070624_0790"/>
<accession>A0A1C6RFC8</accession>
<dbReference type="OrthoDB" id="3400183at2"/>
<dbReference type="AlphaFoldDB" id="A0A1C6RFC8"/>
<evidence type="ECO:0000313" key="2">
    <source>
        <dbReference type="Proteomes" id="UP000199413"/>
    </source>
</evidence>
<dbReference type="EMBL" id="FMHV01000002">
    <property type="protein sequence ID" value="SCL15676.1"/>
    <property type="molecule type" value="Genomic_DNA"/>
</dbReference>
<protein>
    <recommendedName>
        <fullName evidence="3">Transcriptional regulator, AlpA family</fullName>
    </recommendedName>
</protein>
<dbReference type="RefSeq" id="WP_091348102.1">
    <property type="nucleotide sequence ID" value="NZ_FMHV01000002.1"/>
</dbReference>
<name>A0A1C6RFC8_9ACTN</name>
<evidence type="ECO:0008006" key="3">
    <source>
        <dbReference type="Google" id="ProtNLM"/>
    </source>
</evidence>
<evidence type="ECO:0000313" key="1">
    <source>
        <dbReference type="EMBL" id="SCL15676.1"/>
    </source>
</evidence>
<dbReference type="Proteomes" id="UP000199413">
    <property type="component" value="Unassembled WGS sequence"/>
</dbReference>